<keyword evidence="1" id="KW-0472">Membrane</keyword>
<dbReference type="GeneID" id="19211931"/>
<dbReference type="InterPro" id="IPR039961">
    <property type="entry name" value="Nuo9.5"/>
</dbReference>
<gene>
    <name evidence="2" type="ORF">CONPUDRAFT_99349</name>
</gene>
<protein>
    <recommendedName>
        <fullName evidence="4">NADH-ubiquinone oxidoreductase 9.5 kDa subunit</fullName>
    </recommendedName>
</protein>
<keyword evidence="1" id="KW-1133">Transmembrane helix</keyword>
<dbReference type="AlphaFoldDB" id="A0A5M3MXG5"/>
<dbReference type="RefSeq" id="XP_007765678.1">
    <property type="nucleotide sequence ID" value="XM_007767488.1"/>
</dbReference>
<dbReference type="OrthoDB" id="2093409at2759"/>
<evidence type="ECO:0000313" key="2">
    <source>
        <dbReference type="EMBL" id="EIW83780.1"/>
    </source>
</evidence>
<proteinExistence type="predicted"/>
<comment type="caution">
    <text evidence="2">The sequence shown here is derived from an EMBL/GenBank/DDBJ whole genome shotgun (WGS) entry which is preliminary data.</text>
</comment>
<evidence type="ECO:0008006" key="4">
    <source>
        <dbReference type="Google" id="ProtNLM"/>
    </source>
</evidence>
<feature type="non-terminal residue" evidence="2">
    <location>
        <position position="1"/>
    </location>
</feature>
<dbReference type="CDD" id="cd22903">
    <property type="entry name" value="NI9M"/>
    <property type="match status" value="1"/>
</dbReference>
<name>A0A5M3MXG5_CONPW</name>
<dbReference type="OMA" id="EKPAIFW"/>
<dbReference type="KEGG" id="cput:CONPUDRAFT_99349"/>
<dbReference type="Proteomes" id="UP000053558">
    <property type="component" value="Unassembled WGS sequence"/>
</dbReference>
<evidence type="ECO:0000256" key="1">
    <source>
        <dbReference type="SAM" id="Phobius"/>
    </source>
</evidence>
<sequence length="79" mass="8970">MASLFSPFRNAYRYTQWLAHEKPVIFWSLSIGLVGPVAALIVPPVRRGYFGYVSPDPIPTSYPVPNRPRREVTGYDDES</sequence>
<reference evidence="3" key="1">
    <citation type="journal article" date="2012" name="Science">
        <title>The Paleozoic origin of enzymatic lignin decomposition reconstructed from 31 fungal genomes.</title>
        <authorList>
            <person name="Floudas D."/>
            <person name="Binder M."/>
            <person name="Riley R."/>
            <person name="Barry K."/>
            <person name="Blanchette R.A."/>
            <person name="Henrissat B."/>
            <person name="Martinez A.T."/>
            <person name="Otillar R."/>
            <person name="Spatafora J.W."/>
            <person name="Yadav J.S."/>
            <person name="Aerts A."/>
            <person name="Benoit I."/>
            <person name="Boyd A."/>
            <person name="Carlson A."/>
            <person name="Copeland A."/>
            <person name="Coutinho P.M."/>
            <person name="de Vries R.P."/>
            <person name="Ferreira P."/>
            <person name="Findley K."/>
            <person name="Foster B."/>
            <person name="Gaskell J."/>
            <person name="Glotzer D."/>
            <person name="Gorecki P."/>
            <person name="Heitman J."/>
            <person name="Hesse C."/>
            <person name="Hori C."/>
            <person name="Igarashi K."/>
            <person name="Jurgens J.A."/>
            <person name="Kallen N."/>
            <person name="Kersten P."/>
            <person name="Kohler A."/>
            <person name="Kuees U."/>
            <person name="Kumar T.K.A."/>
            <person name="Kuo A."/>
            <person name="LaButti K."/>
            <person name="Larrondo L.F."/>
            <person name="Lindquist E."/>
            <person name="Ling A."/>
            <person name="Lombard V."/>
            <person name="Lucas S."/>
            <person name="Lundell T."/>
            <person name="Martin R."/>
            <person name="McLaughlin D.J."/>
            <person name="Morgenstern I."/>
            <person name="Morin E."/>
            <person name="Murat C."/>
            <person name="Nagy L.G."/>
            <person name="Nolan M."/>
            <person name="Ohm R.A."/>
            <person name="Patyshakuliyeva A."/>
            <person name="Rokas A."/>
            <person name="Ruiz-Duenas F.J."/>
            <person name="Sabat G."/>
            <person name="Salamov A."/>
            <person name="Samejima M."/>
            <person name="Schmutz J."/>
            <person name="Slot J.C."/>
            <person name="St John F."/>
            <person name="Stenlid J."/>
            <person name="Sun H."/>
            <person name="Sun S."/>
            <person name="Syed K."/>
            <person name="Tsang A."/>
            <person name="Wiebenga A."/>
            <person name="Young D."/>
            <person name="Pisabarro A."/>
            <person name="Eastwood D.C."/>
            <person name="Martin F."/>
            <person name="Cullen D."/>
            <person name="Grigoriev I.V."/>
            <person name="Hibbett D.S."/>
        </authorList>
    </citation>
    <scope>NUCLEOTIDE SEQUENCE [LARGE SCALE GENOMIC DNA]</scope>
    <source>
        <strain evidence="3">RWD-64-598 SS2</strain>
    </source>
</reference>
<keyword evidence="1" id="KW-0812">Transmembrane</keyword>
<feature type="transmembrane region" description="Helical" evidence="1">
    <location>
        <begin position="24"/>
        <end position="42"/>
    </location>
</feature>
<accession>A0A5M3MXG5</accession>
<evidence type="ECO:0000313" key="3">
    <source>
        <dbReference type="Proteomes" id="UP000053558"/>
    </source>
</evidence>
<dbReference type="PANTHER" id="PTHR38488">
    <property type="entry name" value="OXIDOREDUCTASE 9.5 KDA SUBUNIT, PUTATIVE (AFU_ORTHOLOGUE AFUA_5G08980)-RELATED"/>
    <property type="match status" value="1"/>
</dbReference>
<dbReference type="EMBL" id="JH711575">
    <property type="protein sequence ID" value="EIW83780.1"/>
    <property type="molecule type" value="Genomic_DNA"/>
</dbReference>
<keyword evidence="3" id="KW-1185">Reference proteome</keyword>
<dbReference type="PANTHER" id="PTHR38488:SF1">
    <property type="entry name" value="OXIDOREDUCTASE 9.5 KDA SUBUNIT, PUTATIVE (AFU_ORTHOLOGUE AFUA_5G08980)-RELATED"/>
    <property type="match status" value="1"/>
</dbReference>
<organism evidence="2 3">
    <name type="scientific">Coniophora puteana (strain RWD-64-598)</name>
    <name type="common">Brown rot fungus</name>
    <dbReference type="NCBI Taxonomy" id="741705"/>
    <lineage>
        <taxon>Eukaryota</taxon>
        <taxon>Fungi</taxon>
        <taxon>Dikarya</taxon>
        <taxon>Basidiomycota</taxon>
        <taxon>Agaricomycotina</taxon>
        <taxon>Agaricomycetes</taxon>
        <taxon>Agaricomycetidae</taxon>
        <taxon>Boletales</taxon>
        <taxon>Coniophorineae</taxon>
        <taxon>Coniophoraceae</taxon>
        <taxon>Coniophora</taxon>
    </lineage>
</organism>